<evidence type="ECO:0000313" key="2">
    <source>
        <dbReference type="EMBL" id="KAJ5183140.1"/>
    </source>
</evidence>
<reference evidence="2" key="1">
    <citation type="submission" date="2022-11" db="EMBL/GenBank/DDBJ databases">
        <authorList>
            <person name="Petersen C."/>
        </authorList>
    </citation>
    <scope>NUCLEOTIDE SEQUENCE</scope>
    <source>
        <strain evidence="2">IBT 21917</strain>
    </source>
</reference>
<proteinExistence type="predicted"/>
<dbReference type="EMBL" id="JAPQKO010000001">
    <property type="protein sequence ID" value="KAJ5183140.1"/>
    <property type="molecule type" value="Genomic_DNA"/>
</dbReference>
<accession>A0A9W9IR22</accession>
<name>A0A9W9IR22_9EURO</name>
<evidence type="ECO:0000256" key="1">
    <source>
        <dbReference type="SAM" id="SignalP"/>
    </source>
</evidence>
<evidence type="ECO:0000313" key="3">
    <source>
        <dbReference type="Proteomes" id="UP001146351"/>
    </source>
</evidence>
<keyword evidence="1" id="KW-0732">Signal</keyword>
<gene>
    <name evidence="2" type="ORF">N7492_000756</name>
</gene>
<feature type="chain" id="PRO_5040786703" evidence="1">
    <location>
        <begin position="19"/>
        <end position="153"/>
    </location>
</feature>
<dbReference type="Proteomes" id="UP001146351">
    <property type="component" value="Unassembled WGS sequence"/>
</dbReference>
<sequence>MKLSVSLALLASVMLSGAASIPDPHGAQLEARDKAQFEWRKGGDGYDYLIGKCKRVDEKGQGKWNGRLVKEAEDDRVCWLTFGAGSAAGRKRIRKIADKPDPPPWDNDHFSCLTLKENKNKYDDNACHGGCWKQSDPKGDVPPSVFCPAMPQN</sequence>
<organism evidence="2 3">
    <name type="scientific">Penicillium capsulatum</name>
    <dbReference type="NCBI Taxonomy" id="69766"/>
    <lineage>
        <taxon>Eukaryota</taxon>
        <taxon>Fungi</taxon>
        <taxon>Dikarya</taxon>
        <taxon>Ascomycota</taxon>
        <taxon>Pezizomycotina</taxon>
        <taxon>Eurotiomycetes</taxon>
        <taxon>Eurotiomycetidae</taxon>
        <taxon>Eurotiales</taxon>
        <taxon>Aspergillaceae</taxon>
        <taxon>Penicillium</taxon>
    </lineage>
</organism>
<keyword evidence="3" id="KW-1185">Reference proteome</keyword>
<reference evidence="2" key="2">
    <citation type="journal article" date="2023" name="IMA Fungus">
        <title>Comparative genomic study of the Penicillium genus elucidates a diverse pangenome and 15 lateral gene transfer events.</title>
        <authorList>
            <person name="Petersen C."/>
            <person name="Sorensen T."/>
            <person name="Nielsen M.R."/>
            <person name="Sondergaard T.E."/>
            <person name="Sorensen J.L."/>
            <person name="Fitzpatrick D.A."/>
            <person name="Frisvad J.C."/>
            <person name="Nielsen K.L."/>
        </authorList>
    </citation>
    <scope>NUCLEOTIDE SEQUENCE</scope>
    <source>
        <strain evidence="2">IBT 21917</strain>
    </source>
</reference>
<dbReference type="AlphaFoldDB" id="A0A9W9IR22"/>
<comment type="caution">
    <text evidence="2">The sequence shown here is derived from an EMBL/GenBank/DDBJ whole genome shotgun (WGS) entry which is preliminary data.</text>
</comment>
<feature type="signal peptide" evidence="1">
    <location>
        <begin position="1"/>
        <end position="18"/>
    </location>
</feature>
<protein>
    <submittedName>
        <fullName evidence="2">Uncharacterized protein</fullName>
    </submittedName>
</protein>